<keyword evidence="5" id="KW-0460">Magnesium</keyword>
<sequence length="242" mass="26284">MADSPYHYVPEARNNPDHPAHHVPVRPAASVVLLRDQGAGVEVFVQFRAKTMDFAAGVAVFPGGRSEPGDHQAGDGLLSPEAIAEHAQIWSRTRLVLDDATPGVAAMAATAVREVWEETAVRLSGEQLVPWANITTPLGAPKRFDTYFYVAAVTDEQQHQVRNVTTEATEARWLSTTDLLQAFAAEQIALMRPTLYLVKTVHALKTIPEIVAGHQPVVTPLSGLRGVTLDSDDSHFTAETNH</sequence>
<comment type="cofactor">
    <cofactor evidence="1">
        <name>Mn(2+)</name>
        <dbReference type="ChEBI" id="CHEBI:29035"/>
    </cofactor>
</comment>
<evidence type="ECO:0000256" key="2">
    <source>
        <dbReference type="ARBA" id="ARBA00001946"/>
    </source>
</evidence>
<feature type="domain" description="Nudix hydrolase" evidence="8">
    <location>
        <begin position="24"/>
        <end position="197"/>
    </location>
</feature>
<protein>
    <submittedName>
        <fullName evidence="9">NUDIX hydrolase</fullName>
        <ecNumber evidence="9">3.6.-.-</ecNumber>
    </submittedName>
</protein>
<dbReference type="PANTHER" id="PTHR12318">
    <property type="entry name" value="TESTOSTERONE-REGULATED PROTEIN RP2"/>
    <property type="match status" value="1"/>
</dbReference>
<dbReference type="CDD" id="cd18870">
    <property type="entry name" value="NUDIX_AcylCoAdiphos_Nudt19"/>
    <property type="match status" value="1"/>
</dbReference>
<evidence type="ECO:0000256" key="6">
    <source>
        <dbReference type="ARBA" id="ARBA00023211"/>
    </source>
</evidence>
<gene>
    <name evidence="9" type="ORF">QDX21_01580</name>
</gene>
<keyword evidence="10" id="KW-1185">Reference proteome</keyword>
<keyword evidence="3" id="KW-0479">Metal-binding</keyword>
<dbReference type="Proteomes" id="UP001224674">
    <property type="component" value="Chromosome"/>
</dbReference>
<proteinExistence type="predicted"/>
<dbReference type="SUPFAM" id="SSF55811">
    <property type="entry name" value="Nudix"/>
    <property type="match status" value="1"/>
</dbReference>
<keyword evidence="4 9" id="KW-0378">Hydrolase</keyword>
<keyword evidence="6" id="KW-0464">Manganese</keyword>
<name>A0AAJ6AJU0_9MICC</name>
<dbReference type="GO" id="GO:0016818">
    <property type="term" value="F:hydrolase activity, acting on acid anhydrides, in phosphorus-containing anhydrides"/>
    <property type="evidence" value="ECO:0007669"/>
    <property type="project" value="InterPro"/>
</dbReference>
<dbReference type="InterPro" id="IPR015797">
    <property type="entry name" value="NUDIX_hydrolase-like_dom_sf"/>
</dbReference>
<feature type="region of interest" description="Disordered" evidence="7">
    <location>
        <begin position="1"/>
        <end position="21"/>
    </location>
</feature>
<evidence type="ECO:0000313" key="9">
    <source>
        <dbReference type="EMBL" id="WGH93529.1"/>
    </source>
</evidence>
<evidence type="ECO:0000256" key="5">
    <source>
        <dbReference type="ARBA" id="ARBA00022842"/>
    </source>
</evidence>
<accession>A0AAJ6AJU0</accession>
<dbReference type="Gene3D" id="3.90.79.10">
    <property type="entry name" value="Nucleoside Triphosphate Pyrophosphohydrolase"/>
    <property type="match status" value="2"/>
</dbReference>
<evidence type="ECO:0000256" key="3">
    <source>
        <dbReference type="ARBA" id="ARBA00022723"/>
    </source>
</evidence>
<dbReference type="GO" id="GO:0046872">
    <property type="term" value="F:metal ion binding"/>
    <property type="evidence" value="ECO:0007669"/>
    <property type="project" value="UniProtKB-KW"/>
</dbReference>
<comment type="cofactor">
    <cofactor evidence="2">
        <name>Mg(2+)</name>
        <dbReference type="ChEBI" id="CHEBI:18420"/>
    </cofactor>
</comment>
<dbReference type="InterPro" id="IPR000086">
    <property type="entry name" value="NUDIX_hydrolase_dom"/>
</dbReference>
<evidence type="ECO:0000256" key="1">
    <source>
        <dbReference type="ARBA" id="ARBA00001936"/>
    </source>
</evidence>
<dbReference type="Pfam" id="PF00293">
    <property type="entry name" value="NUDIX"/>
    <property type="match status" value="1"/>
</dbReference>
<dbReference type="PANTHER" id="PTHR12318:SF0">
    <property type="entry name" value="ACYL-COENZYME A DIPHOSPHATASE NUDT19"/>
    <property type="match status" value="1"/>
</dbReference>
<organism evidence="9 10">
    <name type="scientific">Auritidibacter ignavus</name>
    <dbReference type="NCBI Taxonomy" id="678932"/>
    <lineage>
        <taxon>Bacteria</taxon>
        <taxon>Bacillati</taxon>
        <taxon>Actinomycetota</taxon>
        <taxon>Actinomycetes</taxon>
        <taxon>Micrococcales</taxon>
        <taxon>Micrococcaceae</taxon>
        <taxon>Auritidibacter</taxon>
    </lineage>
</organism>
<dbReference type="AlphaFoldDB" id="A0AAJ6AJU0"/>
<evidence type="ECO:0000256" key="7">
    <source>
        <dbReference type="SAM" id="MobiDB-lite"/>
    </source>
</evidence>
<dbReference type="EC" id="3.6.-.-" evidence="9"/>
<dbReference type="RefSeq" id="WP_279675008.1">
    <property type="nucleotide sequence ID" value="NZ_CP122566.1"/>
</dbReference>
<evidence type="ECO:0000256" key="4">
    <source>
        <dbReference type="ARBA" id="ARBA00022801"/>
    </source>
</evidence>
<dbReference type="PROSITE" id="PS51462">
    <property type="entry name" value="NUDIX"/>
    <property type="match status" value="1"/>
</dbReference>
<evidence type="ECO:0000259" key="8">
    <source>
        <dbReference type="PROSITE" id="PS51462"/>
    </source>
</evidence>
<dbReference type="EMBL" id="CP122566">
    <property type="protein sequence ID" value="WGH93529.1"/>
    <property type="molecule type" value="Genomic_DNA"/>
</dbReference>
<evidence type="ECO:0000313" key="10">
    <source>
        <dbReference type="Proteomes" id="UP001224674"/>
    </source>
</evidence>
<dbReference type="InterPro" id="IPR039121">
    <property type="entry name" value="NUDT19"/>
</dbReference>
<reference evidence="9 10" key="1">
    <citation type="submission" date="2023-03" db="EMBL/GenBank/DDBJ databases">
        <title>Complete genome sequences of several Auritidibacter ignavus strains isolated from ear infections.</title>
        <authorList>
            <person name="Baehr T."/>
            <person name="Baumhoegger A.M."/>
        </authorList>
    </citation>
    <scope>NUCLEOTIDE SEQUENCE [LARGE SCALE GENOMIC DNA]</scope>
    <source>
        <strain evidence="9 10">BABAE-6</strain>
    </source>
</reference>